<dbReference type="EMBL" id="JAGQHS010000031">
    <property type="protein sequence ID" value="MCA9755741.1"/>
    <property type="molecule type" value="Genomic_DNA"/>
</dbReference>
<dbReference type="InterPro" id="IPR000089">
    <property type="entry name" value="Biotin_lipoyl"/>
</dbReference>
<dbReference type="PANTHER" id="PTHR11715:SF3">
    <property type="entry name" value="GLYCINE CLEAVAGE SYSTEM H PROTEIN-RELATED"/>
    <property type="match status" value="1"/>
</dbReference>
<dbReference type="InterPro" id="IPR003016">
    <property type="entry name" value="2-oxoA_DH_lipoyl-BS"/>
</dbReference>
<comment type="function">
    <text evidence="3">The glycine cleavage system catalyzes the degradation of glycine. The H protein shuttles the methylamine group of glycine from the P protein to the T protein.</text>
</comment>
<evidence type="ECO:0000256" key="4">
    <source>
        <dbReference type="PIRSR" id="PIRSR617453-50"/>
    </source>
</evidence>
<evidence type="ECO:0000256" key="3">
    <source>
        <dbReference type="HAMAP-Rule" id="MF_00272"/>
    </source>
</evidence>
<dbReference type="PANTHER" id="PTHR11715">
    <property type="entry name" value="GLYCINE CLEAVAGE SYSTEM H PROTEIN"/>
    <property type="match status" value="1"/>
</dbReference>
<reference evidence="6" key="1">
    <citation type="submission" date="2020-04" db="EMBL/GenBank/DDBJ databases">
        <authorList>
            <person name="Zhang T."/>
        </authorList>
    </citation>
    <scope>NUCLEOTIDE SEQUENCE</scope>
    <source>
        <strain evidence="6">HKST-UBA02</strain>
    </source>
</reference>
<dbReference type="NCBIfam" id="TIGR00527">
    <property type="entry name" value="gcvH"/>
    <property type="match status" value="1"/>
</dbReference>
<dbReference type="AlphaFoldDB" id="A0A956NB48"/>
<comment type="cofactor">
    <cofactor evidence="3">
        <name>(R)-lipoate</name>
        <dbReference type="ChEBI" id="CHEBI:83088"/>
    </cofactor>
    <text evidence="3">Binds 1 lipoyl cofactor covalently.</text>
</comment>
<sequence length="133" mass="14114">MSAEYPAGLKYTKEHEWVFLEGDVATVGITHFAQSSLGDIVFVELPSVGDTVEAEGVFGSVEAVKAVSDLYSPVGGEVVEINDAIDGDPAIVNGSPYEDGWMIKIKVADPSILDDLMGAEEYQEFVAGLEEGA</sequence>
<name>A0A956NB48_UNCEI</name>
<dbReference type="InterPro" id="IPR017453">
    <property type="entry name" value="GCV_H_sub"/>
</dbReference>
<dbReference type="GO" id="GO:0005829">
    <property type="term" value="C:cytosol"/>
    <property type="evidence" value="ECO:0007669"/>
    <property type="project" value="TreeGrafter"/>
</dbReference>
<dbReference type="PROSITE" id="PS00189">
    <property type="entry name" value="LIPOYL"/>
    <property type="match status" value="1"/>
</dbReference>
<evidence type="ECO:0000313" key="6">
    <source>
        <dbReference type="EMBL" id="MCA9755741.1"/>
    </source>
</evidence>
<evidence type="ECO:0000259" key="5">
    <source>
        <dbReference type="PROSITE" id="PS50968"/>
    </source>
</evidence>
<proteinExistence type="inferred from homology"/>
<comment type="similarity">
    <text evidence="1 3">Belongs to the GcvH family.</text>
</comment>
<reference evidence="6" key="2">
    <citation type="journal article" date="2021" name="Microbiome">
        <title>Successional dynamics and alternative stable states in a saline activated sludge microbial community over 9 years.</title>
        <authorList>
            <person name="Wang Y."/>
            <person name="Ye J."/>
            <person name="Ju F."/>
            <person name="Liu L."/>
            <person name="Boyd J.A."/>
            <person name="Deng Y."/>
            <person name="Parks D.H."/>
            <person name="Jiang X."/>
            <person name="Yin X."/>
            <person name="Woodcroft B.J."/>
            <person name="Tyson G.W."/>
            <person name="Hugenholtz P."/>
            <person name="Polz M.F."/>
            <person name="Zhang T."/>
        </authorList>
    </citation>
    <scope>NUCLEOTIDE SEQUENCE</scope>
    <source>
        <strain evidence="6">HKST-UBA02</strain>
    </source>
</reference>
<protein>
    <recommendedName>
        <fullName evidence="3">Glycine cleavage system H protein</fullName>
    </recommendedName>
</protein>
<dbReference type="CDD" id="cd06848">
    <property type="entry name" value="GCS_H"/>
    <property type="match status" value="1"/>
</dbReference>
<accession>A0A956NB48</accession>
<dbReference type="GO" id="GO:0019464">
    <property type="term" value="P:glycine decarboxylation via glycine cleavage system"/>
    <property type="evidence" value="ECO:0007669"/>
    <property type="project" value="UniProtKB-UniRule"/>
</dbReference>
<comment type="caution">
    <text evidence="6">The sequence shown here is derived from an EMBL/GenBank/DDBJ whole genome shotgun (WGS) entry which is preliminary data.</text>
</comment>
<evidence type="ECO:0000256" key="2">
    <source>
        <dbReference type="ARBA" id="ARBA00022823"/>
    </source>
</evidence>
<dbReference type="PROSITE" id="PS50968">
    <property type="entry name" value="BIOTINYL_LIPOYL"/>
    <property type="match status" value="1"/>
</dbReference>
<dbReference type="InterPro" id="IPR002930">
    <property type="entry name" value="GCV_H"/>
</dbReference>
<comment type="subunit">
    <text evidence="3">The glycine cleavage system is composed of four proteins: P, T, L and H.</text>
</comment>
<dbReference type="NCBIfam" id="NF002270">
    <property type="entry name" value="PRK01202.1"/>
    <property type="match status" value="1"/>
</dbReference>
<dbReference type="SUPFAM" id="SSF51230">
    <property type="entry name" value="Single hybrid motif"/>
    <property type="match status" value="1"/>
</dbReference>
<dbReference type="InterPro" id="IPR011053">
    <property type="entry name" value="Single_hybrid_motif"/>
</dbReference>
<dbReference type="Gene3D" id="2.40.50.100">
    <property type="match status" value="1"/>
</dbReference>
<feature type="domain" description="Lipoyl-binding" evidence="5">
    <location>
        <begin position="24"/>
        <end position="106"/>
    </location>
</feature>
<dbReference type="Proteomes" id="UP000739538">
    <property type="component" value="Unassembled WGS sequence"/>
</dbReference>
<gene>
    <name evidence="3 6" type="primary">gcvH</name>
    <name evidence="6" type="ORF">KDA27_08070</name>
</gene>
<dbReference type="GO" id="GO:0005960">
    <property type="term" value="C:glycine cleavage complex"/>
    <property type="evidence" value="ECO:0007669"/>
    <property type="project" value="InterPro"/>
</dbReference>
<dbReference type="InterPro" id="IPR033753">
    <property type="entry name" value="GCV_H/Fam206"/>
</dbReference>
<keyword evidence="2 3" id="KW-0450">Lipoyl</keyword>
<dbReference type="GO" id="GO:0009249">
    <property type="term" value="P:protein lipoylation"/>
    <property type="evidence" value="ECO:0007669"/>
    <property type="project" value="TreeGrafter"/>
</dbReference>
<dbReference type="HAMAP" id="MF_00272">
    <property type="entry name" value="GcvH"/>
    <property type="match status" value="1"/>
</dbReference>
<evidence type="ECO:0000313" key="7">
    <source>
        <dbReference type="Proteomes" id="UP000739538"/>
    </source>
</evidence>
<organism evidence="6 7">
    <name type="scientific">Eiseniibacteriota bacterium</name>
    <dbReference type="NCBI Taxonomy" id="2212470"/>
    <lineage>
        <taxon>Bacteria</taxon>
        <taxon>Candidatus Eiseniibacteriota</taxon>
    </lineage>
</organism>
<feature type="modified residue" description="N6-lipoyllysine" evidence="3 4">
    <location>
        <position position="65"/>
    </location>
</feature>
<evidence type="ECO:0000256" key="1">
    <source>
        <dbReference type="ARBA" id="ARBA00009249"/>
    </source>
</evidence>
<dbReference type="Pfam" id="PF01597">
    <property type="entry name" value="GCV_H"/>
    <property type="match status" value="1"/>
</dbReference>